<sequence>MQVELLDCTPNPEELVCRAARGDYSSDWVGSDVPFAEVMEPVEGETLEEKKRTLMDHLMRSGHWGPFEHPSATFAVRGVSRSCMAQITRHRHASFDVMSLRYVELSEDEPLEERFTYPETFEADEVVSREGAEEVEMPAAERTELADEVYKRCIDAYADLVDAGVPKEDARMLLPIGTKVNLTFSMNARALMHLLNMRMKGDAQWEVRELSETVLEEAKEWMPYTFDRYEERHPQPLSP</sequence>
<evidence type="ECO:0000256" key="1">
    <source>
        <dbReference type="HAMAP-Rule" id="MF_01408"/>
    </source>
</evidence>
<gene>
    <name evidence="1 2" type="primary">thyX</name>
    <name evidence="2" type="ORF">DP107_09900</name>
</gene>
<dbReference type="GO" id="GO:0070402">
    <property type="term" value="F:NADPH binding"/>
    <property type="evidence" value="ECO:0007669"/>
    <property type="project" value="TreeGrafter"/>
</dbReference>
<dbReference type="Proteomes" id="UP000319894">
    <property type="component" value="Unassembled WGS sequence"/>
</dbReference>
<comment type="caution">
    <text evidence="2">The sequence shown here is derived from an EMBL/GenBank/DDBJ whole genome shotgun (WGS) entry which is preliminary data.</text>
</comment>
<evidence type="ECO:0000313" key="3">
    <source>
        <dbReference type="Proteomes" id="UP000319894"/>
    </source>
</evidence>
<dbReference type="SUPFAM" id="SSF69796">
    <property type="entry name" value="Thymidylate synthase-complementing protein Thy1"/>
    <property type="match status" value="1"/>
</dbReference>
<evidence type="ECO:0000313" key="2">
    <source>
        <dbReference type="EMBL" id="TSD14099.1"/>
    </source>
</evidence>
<proteinExistence type="inferred from homology"/>
<feature type="binding site" evidence="1">
    <location>
        <begin position="89"/>
        <end position="91"/>
    </location>
    <ligand>
        <name>FAD</name>
        <dbReference type="ChEBI" id="CHEBI:57692"/>
        <note>ligand shared between neighboring subunits</note>
    </ligand>
</feature>
<dbReference type="GO" id="GO:0004799">
    <property type="term" value="F:thymidylate synthase activity"/>
    <property type="evidence" value="ECO:0007669"/>
    <property type="project" value="TreeGrafter"/>
</dbReference>
<organism evidence="2 3">
    <name type="scientific">Haloglomus irregulare</name>
    <dbReference type="NCBI Taxonomy" id="2234134"/>
    <lineage>
        <taxon>Archaea</taxon>
        <taxon>Methanobacteriati</taxon>
        <taxon>Methanobacteriota</taxon>
        <taxon>Stenosarchaea group</taxon>
        <taxon>Halobacteria</taxon>
        <taxon>Halobacteriales</taxon>
        <taxon>Natronomonadaceae</taxon>
        <taxon>Haloglomus</taxon>
    </lineage>
</organism>
<feature type="binding site" evidence="1">
    <location>
        <begin position="187"/>
        <end position="189"/>
    </location>
    <ligand>
        <name>FAD</name>
        <dbReference type="ChEBI" id="CHEBI:57692"/>
        <note>ligand shared between neighboring subunits</note>
    </ligand>
</feature>
<keyword evidence="1" id="KW-0521">NADP</keyword>
<comment type="function">
    <text evidence="1">Catalyzes the reductive methylation of 2'-deoxyuridine-5'-monophosphate (dUMP) to 2'-deoxythymidine-5'-monophosphate (dTMP) while utilizing 5,10-methylenetetrahydrofolate (mTHF) as the methyl donor, and NADPH and FADH(2) as the reductant.</text>
</comment>
<feature type="binding site" evidence="1">
    <location>
        <position position="193"/>
    </location>
    <ligand>
        <name>FAD</name>
        <dbReference type="ChEBI" id="CHEBI:57692"/>
        <note>ligand shared between neighboring subunits</note>
    </ligand>
</feature>
<dbReference type="EMBL" id="QMDX01000005">
    <property type="protein sequence ID" value="TSD14099.1"/>
    <property type="molecule type" value="Genomic_DNA"/>
</dbReference>
<keyword evidence="1 2" id="KW-0489">Methyltransferase</keyword>
<dbReference type="GO" id="GO:0050660">
    <property type="term" value="F:flavin adenine dinucleotide binding"/>
    <property type="evidence" value="ECO:0007669"/>
    <property type="project" value="UniProtKB-UniRule"/>
</dbReference>
<dbReference type="CDD" id="cd20175">
    <property type="entry name" value="ThyX"/>
    <property type="match status" value="1"/>
</dbReference>
<dbReference type="NCBIfam" id="TIGR02170">
    <property type="entry name" value="thyX"/>
    <property type="match status" value="1"/>
</dbReference>
<feature type="binding site" evidence="1">
    <location>
        <begin position="86"/>
        <end position="89"/>
    </location>
    <ligand>
        <name>dUMP</name>
        <dbReference type="ChEBI" id="CHEBI:246422"/>
        <note>ligand shared between dimeric partners</note>
    </ligand>
</feature>
<dbReference type="GO" id="GO:0032259">
    <property type="term" value="P:methylation"/>
    <property type="evidence" value="ECO:0007669"/>
    <property type="project" value="UniProtKB-KW"/>
</dbReference>
<comment type="caution">
    <text evidence="1">Lacks conserved residue(s) required for the propagation of feature annotation.</text>
</comment>
<comment type="catalytic activity">
    <reaction evidence="1">
        <text>dUMP + (6R)-5,10-methylene-5,6,7,8-tetrahydrofolate + NADPH + H(+) = dTMP + (6S)-5,6,7,8-tetrahydrofolate + NADP(+)</text>
        <dbReference type="Rhea" id="RHEA:29043"/>
        <dbReference type="ChEBI" id="CHEBI:15378"/>
        <dbReference type="ChEBI" id="CHEBI:15636"/>
        <dbReference type="ChEBI" id="CHEBI:57453"/>
        <dbReference type="ChEBI" id="CHEBI:57783"/>
        <dbReference type="ChEBI" id="CHEBI:58349"/>
        <dbReference type="ChEBI" id="CHEBI:63528"/>
        <dbReference type="ChEBI" id="CHEBI:246422"/>
        <dbReference type="EC" id="2.1.1.148"/>
    </reaction>
</comment>
<accession>A0A554N9R9</accession>
<protein>
    <recommendedName>
        <fullName evidence="1">Flavin-dependent thymidylate synthase</fullName>
        <shortName evidence="1">FDTS</shortName>
        <ecNumber evidence="1">2.1.1.148</ecNumber>
    </recommendedName>
    <alternativeName>
        <fullName evidence="1">FAD-dependent thymidylate synthase</fullName>
    </alternativeName>
    <alternativeName>
        <fullName evidence="1">Thymidylate synthase ThyX</fullName>
        <shortName evidence="1">TS</shortName>
        <shortName evidence="1">TSase</shortName>
    </alternativeName>
</protein>
<feature type="binding site" description="in other chain" evidence="1">
    <location>
        <position position="171"/>
    </location>
    <ligand>
        <name>dUMP</name>
        <dbReference type="ChEBI" id="CHEBI:246422"/>
        <note>ligand shared between dimeric partners</note>
    </ligand>
</feature>
<dbReference type="PANTHER" id="PTHR34934:SF1">
    <property type="entry name" value="FLAVIN-DEPENDENT THYMIDYLATE SYNTHASE"/>
    <property type="match status" value="1"/>
</dbReference>
<comment type="subunit">
    <text evidence="1">Homotetramer.</text>
</comment>
<dbReference type="RefSeq" id="WP_144262150.1">
    <property type="nucleotide sequence ID" value="NZ_QMDX01000005.1"/>
</dbReference>
<dbReference type="AlphaFoldDB" id="A0A554N9R9"/>
<keyword evidence="1 2" id="KW-0808">Transferase</keyword>
<comment type="pathway">
    <text evidence="1">Pyrimidine metabolism; dTTP biosynthesis.</text>
</comment>
<feature type="active site" description="Involved in ionization of N3 of dUMP, leading to its activation" evidence="1">
    <location>
        <position position="198"/>
    </location>
</feature>
<dbReference type="GO" id="GO:0006235">
    <property type="term" value="P:dTTP biosynthetic process"/>
    <property type="evidence" value="ECO:0007669"/>
    <property type="project" value="UniProtKB-UniRule"/>
</dbReference>
<dbReference type="EC" id="2.1.1.148" evidence="1"/>
<name>A0A554N9R9_9EURY</name>
<keyword evidence="1" id="KW-0274">FAD</keyword>
<reference evidence="2 3" key="1">
    <citation type="submission" date="2018-06" db="EMBL/GenBank/DDBJ databases">
        <title>Natronomonas sp. F16-60 a new haloarchaeon isolated from a solar saltern of Isla Cristina, Huelva, Spain.</title>
        <authorList>
            <person name="Duran-Viseras A."/>
            <person name="Sanchez-Porro C."/>
            <person name="Ventosa A."/>
        </authorList>
    </citation>
    <scope>NUCLEOTIDE SEQUENCE [LARGE SCALE GENOMIC DNA]</scope>
    <source>
        <strain evidence="2 3">F16-60</strain>
    </source>
</reference>
<dbReference type="Gene3D" id="3.30.1360.170">
    <property type="match status" value="1"/>
</dbReference>
<feature type="binding site" evidence="1">
    <location>
        <position position="198"/>
    </location>
    <ligand>
        <name>dUMP</name>
        <dbReference type="ChEBI" id="CHEBI:246422"/>
        <note>ligand shared between dimeric partners</note>
    </ligand>
</feature>
<dbReference type="GO" id="GO:0006231">
    <property type="term" value="P:dTMP biosynthetic process"/>
    <property type="evidence" value="ECO:0007669"/>
    <property type="project" value="UniProtKB-UniRule"/>
</dbReference>
<dbReference type="GO" id="GO:0050797">
    <property type="term" value="F:thymidylate synthase (FAD) activity"/>
    <property type="evidence" value="ECO:0007669"/>
    <property type="project" value="UniProtKB-UniRule"/>
</dbReference>
<dbReference type="OrthoDB" id="18918at2157"/>
<dbReference type="Pfam" id="PF02511">
    <property type="entry name" value="Thy1"/>
    <property type="match status" value="1"/>
</dbReference>
<dbReference type="UniPathway" id="UPA00575"/>
<dbReference type="PANTHER" id="PTHR34934">
    <property type="entry name" value="FLAVIN-DEPENDENT THYMIDYLATE SYNTHASE"/>
    <property type="match status" value="1"/>
</dbReference>
<comment type="cofactor">
    <cofactor evidence="1">
        <name>FAD</name>
        <dbReference type="ChEBI" id="CHEBI:57692"/>
    </cofactor>
    <text evidence="1">Binds 4 FAD per tetramer. Each FAD binding site is formed by three monomers.</text>
</comment>
<keyword evidence="3" id="KW-1185">Reference proteome</keyword>
<dbReference type="HAMAP" id="MF_01408">
    <property type="entry name" value="ThyX"/>
    <property type="match status" value="1"/>
</dbReference>
<dbReference type="InterPro" id="IPR003669">
    <property type="entry name" value="Thymidylate_synthase_ThyX"/>
</dbReference>
<dbReference type="PROSITE" id="PS51331">
    <property type="entry name" value="THYX"/>
    <property type="match status" value="1"/>
</dbReference>
<comment type="similarity">
    <text evidence="1">Belongs to the thymidylate synthase ThyX family.</text>
</comment>
<dbReference type="InParanoid" id="A0A554N9R9"/>
<keyword evidence="1" id="KW-0545">Nucleotide biosynthesis</keyword>
<dbReference type="InterPro" id="IPR036098">
    <property type="entry name" value="Thymidylate_synthase_ThyX_sf"/>
</dbReference>
<feature type="binding site" description="in other chain" evidence="1">
    <location>
        <begin position="99"/>
        <end position="101"/>
    </location>
    <ligand>
        <name>dUMP</name>
        <dbReference type="ChEBI" id="CHEBI:246422"/>
        <note>ligand shared between dimeric partners</note>
    </ligand>
</feature>
<keyword evidence="1" id="KW-0285">Flavoprotein</keyword>